<dbReference type="VEuPathDB" id="FungiDB:SCODWIG_03061"/>
<feature type="compositionally biased region" description="Low complexity" evidence="5">
    <location>
        <begin position="96"/>
        <end position="117"/>
    </location>
</feature>
<dbReference type="Pfam" id="PF10176">
    <property type="entry name" value="NEDD4_Bsd2"/>
    <property type="match status" value="1"/>
</dbReference>
<dbReference type="PANTHER" id="PTHR13396">
    <property type="entry name" value="NEDD4 FAMILY INTERACTING PROTEIN 1/2"/>
    <property type="match status" value="1"/>
</dbReference>
<feature type="region of interest" description="Disordered" evidence="5">
    <location>
        <begin position="96"/>
        <end position="130"/>
    </location>
</feature>
<organism evidence="7 8">
    <name type="scientific">Saccharomycodes ludwigii</name>
    <dbReference type="NCBI Taxonomy" id="36035"/>
    <lineage>
        <taxon>Eukaryota</taxon>
        <taxon>Fungi</taxon>
        <taxon>Dikarya</taxon>
        <taxon>Ascomycota</taxon>
        <taxon>Saccharomycotina</taxon>
        <taxon>Saccharomycetes</taxon>
        <taxon>Saccharomycodales</taxon>
        <taxon>Saccharomycodaceae</taxon>
        <taxon>Saccharomycodes</taxon>
    </lineage>
</organism>
<gene>
    <name evidence="7" type="ORF">SCODWIG_03061</name>
</gene>
<dbReference type="GO" id="GO:0006511">
    <property type="term" value="P:ubiquitin-dependent protein catabolic process"/>
    <property type="evidence" value="ECO:0007669"/>
    <property type="project" value="TreeGrafter"/>
</dbReference>
<feature type="compositionally biased region" description="Acidic residues" evidence="5">
    <location>
        <begin position="38"/>
        <end position="53"/>
    </location>
</feature>
<feature type="transmembrane region" description="Helical" evidence="6">
    <location>
        <begin position="344"/>
        <end position="367"/>
    </location>
</feature>
<proteinExistence type="predicted"/>
<keyword evidence="8" id="KW-1185">Reference proteome</keyword>
<evidence type="ECO:0000256" key="3">
    <source>
        <dbReference type="ARBA" id="ARBA00022989"/>
    </source>
</evidence>
<reference evidence="8" key="1">
    <citation type="submission" date="2018-06" db="EMBL/GenBank/DDBJ databases">
        <authorList>
            <person name="Guldener U."/>
        </authorList>
    </citation>
    <scope>NUCLEOTIDE SEQUENCE [LARGE SCALE GENOMIC DNA]</scope>
    <source>
        <strain evidence="8">UTAD17</strain>
    </source>
</reference>
<dbReference type="EMBL" id="UFAJ01000643">
    <property type="protein sequence ID" value="SSD61300.1"/>
    <property type="molecule type" value="Genomic_DNA"/>
</dbReference>
<sequence length="387" mass="42697">MIVENCDHNIRSVEPLVQSSVDPQLPTANTLHTIQEEQTDIGGEEEEEGENSDANENTNFLLSNHPRVTDGFRRMSGYFNILDRVFHPKRLQNVTTVNGGVNNDASIAGSSSSDGNGQRIDTEARNETPANNIIAQRNTQNLEMQTLPRTGHQPPLVLGRGNDGVFSNLSAKPDVSNNDGGRIYDGEITSQDKPPTYEEAAADAVPPYWDLSPEGAMYYDEICVDGLPAGNLVNFIWNAIVSASFQFFGFLITYILHTSHAAKEGSRCGLGITFIGYGWTMLPNNVSGKVGKDHILNRLELNDPNEHNGDINLYSSDLVTEDSFHSGLNHGYEEDNSVNGNKKLTIISVLLFILGGIIIVKCIYGYFRIKRIEKSIIRQQEEHSNGD</sequence>
<evidence type="ECO:0000256" key="4">
    <source>
        <dbReference type="ARBA" id="ARBA00023136"/>
    </source>
</evidence>
<dbReference type="OrthoDB" id="10003116at2759"/>
<dbReference type="GO" id="GO:0031398">
    <property type="term" value="P:positive regulation of protein ubiquitination"/>
    <property type="evidence" value="ECO:0007669"/>
    <property type="project" value="TreeGrafter"/>
</dbReference>
<dbReference type="GO" id="GO:0005794">
    <property type="term" value="C:Golgi apparatus"/>
    <property type="evidence" value="ECO:0007669"/>
    <property type="project" value="TreeGrafter"/>
</dbReference>
<evidence type="ECO:0000256" key="2">
    <source>
        <dbReference type="ARBA" id="ARBA00022692"/>
    </source>
</evidence>
<evidence type="ECO:0000313" key="8">
    <source>
        <dbReference type="Proteomes" id="UP000262825"/>
    </source>
</evidence>
<dbReference type="CDD" id="cd22212">
    <property type="entry name" value="NDFIP-like"/>
    <property type="match status" value="1"/>
</dbReference>
<feature type="transmembrane region" description="Helical" evidence="6">
    <location>
        <begin position="235"/>
        <end position="256"/>
    </location>
</feature>
<comment type="subcellular location">
    <subcellularLocation>
        <location evidence="1">Membrane</location>
        <topology evidence="1">Multi-pass membrane protein</topology>
    </subcellularLocation>
</comment>
<dbReference type="GO" id="GO:0048471">
    <property type="term" value="C:perinuclear region of cytoplasm"/>
    <property type="evidence" value="ECO:0007669"/>
    <property type="project" value="TreeGrafter"/>
</dbReference>
<dbReference type="GO" id="GO:0005783">
    <property type="term" value="C:endoplasmic reticulum"/>
    <property type="evidence" value="ECO:0007669"/>
    <property type="project" value="TreeGrafter"/>
</dbReference>
<name>A0A376BAX2_9ASCO</name>
<evidence type="ECO:0000256" key="6">
    <source>
        <dbReference type="SAM" id="Phobius"/>
    </source>
</evidence>
<evidence type="ECO:0008006" key="9">
    <source>
        <dbReference type="Google" id="ProtNLM"/>
    </source>
</evidence>
<feature type="region of interest" description="Disordered" evidence="5">
    <location>
        <begin position="38"/>
        <end position="62"/>
    </location>
</feature>
<keyword evidence="4 6" id="KW-0472">Membrane</keyword>
<dbReference type="PANTHER" id="PTHR13396:SF5">
    <property type="entry name" value="NEDD4 FAMILY INTERACTING PROTEIN"/>
    <property type="match status" value="1"/>
</dbReference>
<keyword evidence="2 6" id="KW-0812">Transmembrane</keyword>
<evidence type="ECO:0000256" key="1">
    <source>
        <dbReference type="ARBA" id="ARBA00004141"/>
    </source>
</evidence>
<protein>
    <recommendedName>
        <fullName evidence="9">Metal homeostatis protein BSD2</fullName>
    </recommendedName>
</protein>
<dbReference type="Proteomes" id="UP000262825">
    <property type="component" value="Unassembled WGS sequence"/>
</dbReference>
<keyword evidence="3 6" id="KW-1133">Transmembrane helix</keyword>
<dbReference type="GO" id="GO:0016020">
    <property type="term" value="C:membrane"/>
    <property type="evidence" value="ECO:0007669"/>
    <property type="project" value="UniProtKB-SubCell"/>
</dbReference>
<dbReference type="GO" id="GO:0007034">
    <property type="term" value="P:vacuolar transport"/>
    <property type="evidence" value="ECO:0007669"/>
    <property type="project" value="InterPro"/>
</dbReference>
<dbReference type="GO" id="GO:0030001">
    <property type="term" value="P:metal ion transport"/>
    <property type="evidence" value="ECO:0007669"/>
    <property type="project" value="InterPro"/>
</dbReference>
<feature type="transmembrane region" description="Helical" evidence="6">
    <location>
        <begin position="268"/>
        <end position="286"/>
    </location>
</feature>
<accession>A0A376BAX2</accession>
<evidence type="ECO:0000313" key="7">
    <source>
        <dbReference type="EMBL" id="SSD61300.1"/>
    </source>
</evidence>
<evidence type="ECO:0000256" key="5">
    <source>
        <dbReference type="SAM" id="MobiDB-lite"/>
    </source>
</evidence>
<dbReference type="AlphaFoldDB" id="A0A376BAX2"/>
<dbReference type="InterPro" id="IPR019325">
    <property type="entry name" value="NEDD4/Bsd2"/>
</dbReference>